<organism evidence="1 2">
    <name type="scientific">Musa acuminata subsp. malaccensis</name>
    <name type="common">Wild banana</name>
    <name type="synonym">Musa malaccensis</name>
    <dbReference type="NCBI Taxonomy" id="214687"/>
    <lineage>
        <taxon>Eukaryota</taxon>
        <taxon>Viridiplantae</taxon>
        <taxon>Streptophyta</taxon>
        <taxon>Embryophyta</taxon>
        <taxon>Tracheophyta</taxon>
        <taxon>Spermatophyta</taxon>
        <taxon>Magnoliopsida</taxon>
        <taxon>Liliopsida</taxon>
        <taxon>Zingiberales</taxon>
        <taxon>Musaceae</taxon>
        <taxon>Musa</taxon>
    </lineage>
</organism>
<dbReference type="Proteomes" id="UP000012960">
    <property type="component" value="Unplaced"/>
</dbReference>
<accession>A0A804IC43</accession>
<reference evidence="1" key="1">
    <citation type="submission" date="2021-05" db="UniProtKB">
        <authorList>
            <consortium name="EnsemblPlants"/>
        </authorList>
    </citation>
    <scope>IDENTIFICATION</scope>
    <source>
        <strain evidence="1">subsp. malaccensis</strain>
    </source>
</reference>
<keyword evidence="2" id="KW-1185">Reference proteome</keyword>
<name>A0A804IC43_MUSAM</name>
<dbReference type="Gramene" id="Ma03_t14700.1">
    <property type="protein sequence ID" value="Ma03_p14700.1"/>
    <property type="gene ID" value="Ma03_g14700"/>
</dbReference>
<dbReference type="InParanoid" id="A0A804IC43"/>
<protein>
    <submittedName>
        <fullName evidence="1">Uncharacterized protein</fullName>
    </submittedName>
</protein>
<dbReference type="EnsemblPlants" id="Ma03_t14700.1">
    <property type="protein sequence ID" value="Ma03_p14700.1"/>
    <property type="gene ID" value="Ma03_g14700"/>
</dbReference>
<proteinExistence type="predicted"/>
<dbReference type="AlphaFoldDB" id="A0A804IC43"/>
<evidence type="ECO:0000313" key="2">
    <source>
        <dbReference type="Proteomes" id="UP000012960"/>
    </source>
</evidence>
<evidence type="ECO:0000313" key="1">
    <source>
        <dbReference type="EnsemblPlants" id="Ma03_p14700.1"/>
    </source>
</evidence>
<sequence>MVSLCRYRPGTHVTTPYDVVPGLPGQDIPSNILYDL</sequence>